<keyword evidence="3" id="KW-1185">Reference proteome</keyword>
<dbReference type="CDD" id="cd00609">
    <property type="entry name" value="AAT_like"/>
    <property type="match status" value="1"/>
</dbReference>
<dbReference type="InterPro" id="IPR051446">
    <property type="entry name" value="HTH_trans_reg/aminotransferase"/>
</dbReference>
<dbReference type="SUPFAM" id="SSF53383">
    <property type="entry name" value="PLP-dependent transferases"/>
    <property type="match status" value="1"/>
</dbReference>
<accession>A0ABU5QKX0</accession>
<dbReference type="PANTHER" id="PTHR46577">
    <property type="entry name" value="HTH-TYPE TRANSCRIPTIONAL REGULATORY PROTEIN GABR"/>
    <property type="match status" value="1"/>
</dbReference>
<keyword evidence="2" id="KW-0032">Aminotransferase</keyword>
<dbReference type="InterPro" id="IPR015421">
    <property type="entry name" value="PyrdxlP-dep_Trfase_major"/>
</dbReference>
<keyword evidence="2" id="KW-0808">Transferase</keyword>
<feature type="domain" description="Aminotransferase class I/classII large" evidence="1">
    <location>
        <begin position="24"/>
        <end position="348"/>
    </location>
</feature>
<sequence length="361" mass="40836">MIDLKFNYPSVPAEMDLIKQYFTKDFVHEKKDFLLFPPFHGDKNTIDLGAEWLGLSSELFPDVVDIVMCNSGNQALLCLLQACRKQYDSIITEPFTYVSFKSIALENNYQLIPCEVDNEGITIEGLDAIVKNTGSKLLYIQPTIQNPTCVVMPIERKRQIAEYAKEHNLLIIEDDAYRFMCVNPPLRFLDLLPEQTIHIYSLSKPFNPLIKTAFVALPKYLKTNVADYIRMSSSGNSSLLSGLTSYLLQTNALQTIIEQKQALAERLQNMVTPLLEGLTYRTNPTCSHIWITLPDAINSTRLVNDMASKQIIITSGNEFAIDDSINGEKYIRIALGGEKNTERLTNAVRVLVETIKELEIN</sequence>
<dbReference type="Pfam" id="PF00155">
    <property type="entry name" value="Aminotran_1_2"/>
    <property type="match status" value="1"/>
</dbReference>
<name>A0ABU5QKX0_9BACT</name>
<comment type="caution">
    <text evidence="2">The sequence shown here is derived from an EMBL/GenBank/DDBJ whole genome shotgun (WGS) entry which is preliminary data.</text>
</comment>
<dbReference type="PANTHER" id="PTHR46577:SF1">
    <property type="entry name" value="HTH-TYPE TRANSCRIPTIONAL REGULATORY PROTEIN GABR"/>
    <property type="match status" value="1"/>
</dbReference>
<dbReference type="Proteomes" id="UP001304671">
    <property type="component" value="Unassembled WGS sequence"/>
</dbReference>
<proteinExistence type="predicted"/>
<protein>
    <submittedName>
        <fullName evidence="2">PLP-dependent aminotransferase family protein</fullName>
    </submittedName>
</protein>
<organism evidence="2 3">
    <name type="scientific">Arcicella aquatica</name>
    <dbReference type="NCBI Taxonomy" id="217141"/>
    <lineage>
        <taxon>Bacteria</taxon>
        <taxon>Pseudomonadati</taxon>
        <taxon>Bacteroidota</taxon>
        <taxon>Cytophagia</taxon>
        <taxon>Cytophagales</taxon>
        <taxon>Flectobacillaceae</taxon>
        <taxon>Arcicella</taxon>
    </lineage>
</organism>
<gene>
    <name evidence="2" type="ORF">VB264_06340</name>
</gene>
<evidence type="ECO:0000313" key="2">
    <source>
        <dbReference type="EMBL" id="MEA5257394.1"/>
    </source>
</evidence>
<dbReference type="RefSeq" id="WP_323247744.1">
    <property type="nucleotide sequence ID" value="NZ_JAYFUL010000007.1"/>
</dbReference>
<evidence type="ECO:0000259" key="1">
    <source>
        <dbReference type="Pfam" id="PF00155"/>
    </source>
</evidence>
<dbReference type="Gene3D" id="3.90.1150.10">
    <property type="entry name" value="Aspartate Aminotransferase, domain 1"/>
    <property type="match status" value="1"/>
</dbReference>
<dbReference type="InterPro" id="IPR015424">
    <property type="entry name" value="PyrdxlP-dep_Trfase"/>
</dbReference>
<dbReference type="Gene3D" id="3.40.640.10">
    <property type="entry name" value="Type I PLP-dependent aspartate aminotransferase-like (Major domain)"/>
    <property type="match status" value="1"/>
</dbReference>
<dbReference type="EMBL" id="JAYFUL010000007">
    <property type="protein sequence ID" value="MEA5257394.1"/>
    <property type="molecule type" value="Genomic_DNA"/>
</dbReference>
<dbReference type="InterPro" id="IPR004839">
    <property type="entry name" value="Aminotransferase_I/II_large"/>
</dbReference>
<reference evidence="2 3" key="1">
    <citation type="submission" date="2023-12" db="EMBL/GenBank/DDBJ databases">
        <title>Novel species of the genus Arcicella isolated from rivers.</title>
        <authorList>
            <person name="Lu H."/>
        </authorList>
    </citation>
    <scope>NUCLEOTIDE SEQUENCE [LARGE SCALE GENOMIC DNA]</scope>
    <source>
        <strain evidence="2 3">LMG 21963</strain>
    </source>
</reference>
<dbReference type="GO" id="GO:0008483">
    <property type="term" value="F:transaminase activity"/>
    <property type="evidence" value="ECO:0007669"/>
    <property type="project" value="UniProtKB-KW"/>
</dbReference>
<dbReference type="InterPro" id="IPR015422">
    <property type="entry name" value="PyrdxlP-dep_Trfase_small"/>
</dbReference>
<evidence type="ECO:0000313" key="3">
    <source>
        <dbReference type="Proteomes" id="UP001304671"/>
    </source>
</evidence>